<dbReference type="InterPro" id="IPR001304">
    <property type="entry name" value="C-type_lectin-like"/>
</dbReference>
<name>A0A182FXK6_ANOAL</name>
<evidence type="ECO:0000256" key="1">
    <source>
        <dbReference type="ARBA" id="ARBA00023157"/>
    </source>
</evidence>
<accession>A0A182FXK6</accession>
<dbReference type="CDD" id="cd00037">
    <property type="entry name" value="CLECT"/>
    <property type="match status" value="1"/>
</dbReference>
<dbReference type="InterPro" id="IPR016187">
    <property type="entry name" value="CTDL_fold"/>
</dbReference>
<reference evidence="2" key="2">
    <citation type="submission" date="2022-08" db="UniProtKB">
        <authorList>
            <consortium name="EnsemblMetazoa"/>
        </authorList>
    </citation>
    <scope>IDENTIFICATION</scope>
    <source>
        <strain evidence="2">STECLA/ALBI9_A</strain>
    </source>
</reference>
<dbReference type="PANTHER" id="PTHR22803">
    <property type="entry name" value="MANNOSE, PHOSPHOLIPASE, LECTIN RECEPTOR RELATED"/>
    <property type="match status" value="1"/>
</dbReference>
<dbReference type="PROSITE" id="PS50041">
    <property type="entry name" value="C_TYPE_LECTIN_2"/>
    <property type="match status" value="1"/>
</dbReference>
<dbReference type="SUPFAM" id="SSF56436">
    <property type="entry name" value="C-type lectin-like"/>
    <property type="match status" value="1"/>
</dbReference>
<dbReference type="InterPro" id="IPR050111">
    <property type="entry name" value="C-type_lectin/snaclec_domain"/>
</dbReference>
<dbReference type="Pfam" id="PF00059">
    <property type="entry name" value="Lectin_C"/>
    <property type="match status" value="1"/>
</dbReference>
<dbReference type="PROSITE" id="PS00615">
    <property type="entry name" value="C_TYPE_LECTIN_1"/>
    <property type="match status" value="1"/>
</dbReference>
<dbReference type="AlphaFoldDB" id="A0A182FXK6"/>
<evidence type="ECO:0000313" key="3">
    <source>
        <dbReference type="Proteomes" id="UP000069272"/>
    </source>
</evidence>
<dbReference type="VEuPathDB" id="VectorBase:AALB20_026642"/>
<dbReference type="InterPro" id="IPR018378">
    <property type="entry name" value="C-type_lectin_CS"/>
</dbReference>
<dbReference type="Proteomes" id="UP000069272">
    <property type="component" value="Chromosome 3R"/>
</dbReference>
<keyword evidence="1" id="KW-1015">Disulfide bond</keyword>
<dbReference type="VEuPathDB" id="VectorBase:AALB014376"/>
<dbReference type="InterPro" id="IPR016186">
    <property type="entry name" value="C-type_lectin-like/link_sf"/>
</dbReference>
<organism evidence="2 3">
    <name type="scientific">Anopheles albimanus</name>
    <name type="common">New world malaria mosquito</name>
    <dbReference type="NCBI Taxonomy" id="7167"/>
    <lineage>
        <taxon>Eukaryota</taxon>
        <taxon>Metazoa</taxon>
        <taxon>Ecdysozoa</taxon>
        <taxon>Arthropoda</taxon>
        <taxon>Hexapoda</taxon>
        <taxon>Insecta</taxon>
        <taxon>Pterygota</taxon>
        <taxon>Neoptera</taxon>
        <taxon>Endopterygota</taxon>
        <taxon>Diptera</taxon>
        <taxon>Nematocera</taxon>
        <taxon>Culicoidea</taxon>
        <taxon>Culicidae</taxon>
        <taxon>Anophelinae</taxon>
        <taxon>Anopheles</taxon>
    </lineage>
</organism>
<proteinExistence type="predicted"/>
<dbReference type="EnsemblMetazoa" id="AALB014376-RA">
    <property type="protein sequence ID" value="AALB014376-PA"/>
    <property type="gene ID" value="AALB014376"/>
</dbReference>
<evidence type="ECO:0000313" key="2">
    <source>
        <dbReference type="EnsemblMetazoa" id="AALB014376-PA"/>
    </source>
</evidence>
<reference evidence="2 3" key="1">
    <citation type="journal article" date="2017" name="G3 (Bethesda)">
        <title>The Physical Genome Mapping of Anopheles albimanus Corrected Scaffold Misassemblies and Identified Interarm Rearrangements in Genus Anopheles.</title>
        <authorList>
            <person name="Artemov G.N."/>
            <person name="Peery A.N."/>
            <person name="Jiang X."/>
            <person name="Tu Z."/>
            <person name="Stegniy V.N."/>
            <person name="Sharakhova M.V."/>
            <person name="Sharakhov I.V."/>
        </authorList>
    </citation>
    <scope>NUCLEOTIDE SEQUENCE [LARGE SCALE GENOMIC DNA]</scope>
    <source>
        <strain evidence="2 3">ALBI9_A</strain>
    </source>
</reference>
<keyword evidence="3" id="KW-1185">Reference proteome</keyword>
<dbReference type="SMART" id="SM00034">
    <property type="entry name" value="CLECT"/>
    <property type="match status" value="1"/>
</dbReference>
<sequence length="168" mass="18793">MGYLKLKCLLVLVCFVLCSAYADSSPNNNLGNLLSGCECPKAKRYFPQNRKVSFFEAWRQCLALGLRLATVTSSADSELIKEAINATNTTTEPWWIGGTDLGLEGSYLWISTELPVGQQTGYTNWFPGEPNNFRGNENCLDIGRRDAVGWFDANCDWKQKFVCEKVSN</sequence>
<protein>
    <submittedName>
        <fullName evidence="2">Uncharacterized protein</fullName>
    </submittedName>
</protein>
<dbReference type="STRING" id="7167.A0A182FXK6"/>
<dbReference type="Gene3D" id="3.10.100.10">
    <property type="entry name" value="Mannose-Binding Protein A, subunit A"/>
    <property type="match status" value="1"/>
</dbReference>